<feature type="compositionally biased region" description="Acidic residues" evidence="1">
    <location>
        <begin position="76"/>
        <end position="89"/>
    </location>
</feature>
<feature type="compositionally biased region" description="Basic and acidic residues" evidence="1">
    <location>
        <begin position="39"/>
        <end position="50"/>
    </location>
</feature>
<reference evidence="2 3" key="1">
    <citation type="submission" date="2016-07" db="EMBL/GenBank/DDBJ databases">
        <title>Comparative genomics of the Campylobacter concisus group.</title>
        <authorList>
            <person name="Miller W.G."/>
            <person name="Yee E."/>
            <person name="Chapman M.H."/>
            <person name="Huynh S."/>
            <person name="Bono J.L."/>
            <person name="On S.L.W."/>
            <person name="StLeger J."/>
            <person name="Foster G."/>
            <person name="Parker C.T."/>
        </authorList>
    </citation>
    <scope>NUCLEOTIDE SEQUENCE [LARGE SCALE GENOMIC DNA]</scope>
    <source>
        <strain evidence="2 3">ATCC 33238</strain>
    </source>
</reference>
<sequence>MRYFLVSLILNLALLFLPLNSRQIESEKPQETISIKLNLTRDEPSKEMREYIPPQSAEPLEIPQETPPEPVKFEPEPEEPMPEEPEILEPEPKPEPIEPKKPKEQKKQPPKPKTKKQISPKPVQVVKEEPKFEPVPVPTQILPAEQPSSIPAPAKETNQQSSDGARDASVCKDGVGFKVVREPEAKYPKKALMLRLNGTFKVEVDFKFDGEIKIIAVRGENKIFKDEAVKITKELEIKVLKNISHCIITKPYEFKTEK</sequence>
<proteinExistence type="predicted"/>
<dbReference type="RefSeq" id="WP_002944377.1">
    <property type="nucleotide sequence ID" value="NZ_CP012543.1"/>
</dbReference>
<organism evidence="2 3">
    <name type="scientific">Campylobacter rectus</name>
    <name type="common">Wolinella recta</name>
    <dbReference type="NCBI Taxonomy" id="203"/>
    <lineage>
        <taxon>Bacteria</taxon>
        <taxon>Pseudomonadati</taxon>
        <taxon>Campylobacterota</taxon>
        <taxon>Epsilonproteobacteria</taxon>
        <taxon>Campylobacterales</taxon>
        <taxon>Campylobacteraceae</taxon>
        <taxon>Campylobacter</taxon>
    </lineage>
</organism>
<feature type="compositionally biased region" description="Basic and acidic residues" evidence="1">
    <location>
        <begin position="90"/>
        <end position="107"/>
    </location>
</feature>
<evidence type="ECO:0000313" key="3">
    <source>
        <dbReference type="Proteomes" id="UP000502377"/>
    </source>
</evidence>
<gene>
    <name evidence="2" type="ORF">CRECT_0674</name>
</gene>
<dbReference type="Proteomes" id="UP000502377">
    <property type="component" value="Chromosome"/>
</dbReference>
<protein>
    <submittedName>
        <fullName evidence="2">Energy transduction protein TonB</fullName>
    </submittedName>
</protein>
<evidence type="ECO:0000256" key="1">
    <source>
        <dbReference type="SAM" id="MobiDB-lite"/>
    </source>
</evidence>
<evidence type="ECO:0000313" key="2">
    <source>
        <dbReference type="EMBL" id="QCD46360.1"/>
    </source>
</evidence>
<dbReference type="KEGG" id="crx:CRECT_0674"/>
<dbReference type="AlphaFoldDB" id="A0A6G5QL14"/>
<name>A0A6G5QL14_CAMRE</name>
<feature type="region of interest" description="Disordered" evidence="1">
    <location>
        <begin position="37"/>
        <end position="169"/>
    </location>
</feature>
<dbReference type="EMBL" id="CP012543">
    <property type="protein sequence ID" value="QCD46360.1"/>
    <property type="molecule type" value="Genomic_DNA"/>
</dbReference>
<feature type="compositionally biased region" description="Basic residues" evidence="1">
    <location>
        <begin position="108"/>
        <end position="118"/>
    </location>
</feature>
<accession>A0A6G5QL14</accession>